<evidence type="ECO:0000313" key="5">
    <source>
        <dbReference type="EMBL" id="KAH6831105.1"/>
    </source>
</evidence>
<evidence type="ECO:0000259" key="4">
    <source>
        <dbReference type="PROSITE" id="PS50102"/>
    </source>
</evidence>
<sequence>MGDPYRRYSGGGGGRPSSSEIGHMPKANFPGYLSETSTLTNFNTSSSIDPRTASSDFLHKDVLPSRPGAYGVDDIPSVRVEPGISRLLAGASYNGYPSSFEDPNLSVRHRDVASGINPGIPDVGYDRPNSMTRTDGNPLPAAESNILFIDGLPTDCTRREIGHLFRPFIGFREIRVVHKEPRRRGDKAMVLCFVEFTDAKCALTAMEALQGYKFDDKKPESSLLSIHFAHFPFRLPSDRDDPRVGGLR</sequence>
<dbReference type="Gene3D" id="3.30.70.330">
    <property type="match status" value="1"/>
</dbReference>
<feature type="domain" description="RRM" evidence="4">
    <location>
        <begin position="145"/>
        <end position="231"/>
    </location>
</feature>
<organism evidence="5 6">
    <name type="scientific">Perilla frutescens var. hirtella</name>
    <name type="common">Perilla citriodora</name>
    <name type="synonym">Perilla setoyensis</name>
    <dbReference type="NCBI Taxonomy" id="608512"/>
    <lineage>
        <taxon>Eukaryota</taxon>
        <taxon>Viridiplantae</taxon>
        <taxon>Streptophyta</taxon>
        <taxon>Embryophyta</taxon>
        <taxon>Tracheophyta</taxon>
        <taxon>Spermatophyta</taxon>
        <taxon>Magnoliopsida</taxon>
        <taxon>eudicotyledons</taxon>
        <taxon>Gunneridae</taxon>
        <taxon>Pentapetalae</taxon>
        <taxon>asterids</taxon>
        <taxon>lamiids</taxon>
        <taxon>Lamiales</taxon>
        <taxon>Lamiaceae</taxon>
        <taxon>Nepetoideae</taxon>
        <taxon>Elsholtzieae</taxon>
        <taxon>Perilla</taxon>
    </lineage>
</organism>
<accession>A0AAD4JDH8</accession>
<dbReference type="PROSITE" id="PS50102">
    <property type="entry name" value="RRM"/>
    <property type="match status" value="1"/>
</dbReference>
<evidence type="ECO:0000256" key="3">
    <source>
        <dbReference type="SAM" id="MobiDB-lite"/>
    </source>
</evidence>
<dbReference type="PANTHER" id="PTHR10501">
    <property type="entry name" value="U1 SMALL NUCLEAR RIBONUCLEOPROTEIN A/U2 SMALL NUCLEAR RIBONUCLEOPROTEIN B"/>
    <property type="match status" value="1"/>
</dbReference>
<dbReference type="CDD" id="cd21618">
    <property type="entry name" value="RRM_AtNSRA_like"/>
    <property type="match status" value="1"/>
</dbReference>
<dbReference type="GO" id="GO:0003723">
    <property type="term" value="F:RNA binding"/>
    <property type="evidence" value="ECO:0007669"/>
    <property type="project" value="UniProtKB-UniRule"/>
</dbReference>
<keyword evidence="6" id="KW-1185">Reference proteome</keyword>
<comment type="caution">
    <text evidence="5">The sequence shown here is derived from an EMBL/GenBank/DDBJ whole genome shotgun (WGS) entry which is preliminary data.</text>
</comment>
<evidence type="ECO:0000256" key="1">
    <source>
        <dbReference type="ARBA" id="ARBA00022884"/>
    </source>
</evidence>
<dbReference type="EMBL" id="SDAM02000091">
    <property type="protein sequence ID" value="KAH6831105.1"/>
    <property type="molecule type" value="Genomic_DNA"/>
</dbReference>
<dbReference type="InterPro" id="IPR000504">
    <property type="entry name" value="RRM_dom"/>
</dbReference>
<feature type="region of interest" description="Disordered" evidence="3">
    <location>
        <begin position="1"/>
        <end position="29"/>
    </location>
</feature>
<dbReference type="InterPro" id="IPR035979">
    <property type="entry name" value="RBD_domain_sf"/>
</dbReference>
<protein>
    <recommendedName>
        <fullName evidence="4">RRM domain-containing protein</fullName>
    </recommendedName>
</protein>
<evidence type="ECO:0000256" key="2">
    <source>
        <dbReference type="PROSITE-ProRule" id="PRU00176"/>
    </source>
</evidence>
<evidence type="ECO:0000313" key="6">
    <source>
        <dbReference type="Proteomes" id="UP001190926"/>
    </source>
</evidence>
<keyword evidence="1 2" id="KW-0694">RNA-binding</keyword>
<dbReference type="SMART" id="SM00360">
    <property type="entry name" value="RRM"/>
    <property type="match status" value="1"/>
</dbReference>
<dbReference type="InterPro" id="IPR012677">
    <property type="entry name" value="Nucleotide-bd_a/b_plait_sf"/>
</dbReference>
<gene>
    <name evidence="5" type="ORF">C2S53_009300</name>
</gene>
<reference evidence="5 6" key="1">
    <citation type="journal article" date="2021" name="Nat. Commun.">
        <title>Incipient diploidization of the medicinal plant Perilla within 10,000 years.</title>
        <authorList>
            <person name="Zhang Y."/>
            <person name="Shen Q."/>
            <person name="Leng L."/>
            <person name="Zhang D."/>
            <person name="Chen S."/>
            <person name="Shi Y."/>
            <person name="Ning Z."/>
            <person name="Chen S."/>
        </authorList>
    </citation>
    <scope>NUCLEOTIDE SEQUENCE [LARGE SCALE GENOMIC DNA]</scope>
    <source>
        <strain evidence="6">cv. PC099</strain>
    </source>
</reference>
<proteinExistence type="predicted"/>
<dbReference type="AlphaFoldDB" id="A0AAD4JDH8"/>
<dbReference type="Proteomes" id="UP001190926">
    <property type="component" value="Unassembled WGS sequence"/>
</dbReference>
<name>A0AAD4JDH8_PERFH</name>
<dbReference type="SUPFAM" id="SSF54928">
    <property type="entry name" value="RNA-binding domain, RBD"/>
    <property type="match status" value="1"/>
</dbReference>
<dbReference type="Pfam" id="PF00076">
    <property type="entry name" value="RRM_1"/>
    <property type="match status" value="1"/>
</dbReference>